<keyword evidence="2" id="KW-1185">Reference proteome</keyword>
<protein>
    <submittedName>
        <fullName evidence="1">Uncharacterized protein</fullName>
    </submittedName>
</protein>
<comment type="caution">
    <text evidence="1">The sequence shown here is derived from an EMBL/GenBank/DDBJ whole genome shotgun (WGS) entry which is preliminary data.</text>
</comment>
<reference evidence="2" key="1">
    <citation type="journal article" date="2023" name="G3 (Bethesda)">
        <title>Genome assembly and association tests identify interacting loci associated with vigor, precocity, and sex in interspecific pistachio rootstocks.</title>
        <authorList>
            <person name="Palmer W."/>
            <person name="Jacygrad E."/>
            <person name="Sagayaradj S."/>
            <person name="Cavanaugh K."/>
            <person name="Han R."/>
            <person name="Bertier L."/>
            <person name="Beede B."/>
            <person name="Kafkas S."/>
            <person name="Golino D."/>
            <person name="Preece J."/>
            <person name="Michelmore R."/>
        </authorList>
    </citation>
    <scope>NUCLEOTIDE SEQUENCE [LARGE SCALE GENOMIC DNA]</scope>
</reference>
<dbReference type="EMBL" id="CM047897">
    <property type="protein sequence ID" value="KAJ0112735.1"/>
    <property type="molecule type" value="Genomic_DNA"/>
</dbReference>
<gene>
    <name evidence="1" type="ORF">Patl1_01876</name>
</gene>
<evidence type="ECO:0000313" key="1">
    <source>
        <dbReference type="EMBL" id="KAJ0112735.1"/>
    </source>
</evidence>
<accession>A0ACC1CA81</accession>
<evidence type="ECO:0000313" key="2">
    <source>
        <dbReference type="Proteomes" id="UP001164250"/>
    </source>
</evidence>
<dbReference type="Proteomes" id="UP001164250">
    <property type="component" value="Chromosome 1"/>
</dbReference>
<proteinExistence type="predicted"/>
<organism evidence="1 2">
    <name type="scientific">Pistacia atlantica</name>
    <dbReference type="NCBI Taxonomy" id="434234"/>
    <lineage>
        <taxon>Eukaryota</taxon>
        <taxon>Viridiplantae</taxon>
        <taxon>Streptophyta</taxon>
        <taxon>Embryophyta</taxon>
        <taxon>Tracheophyta</taxon>
        <taxon>Spermatophyta</taxon>
        <taxon>Magnoliopsida</taxon>
        <taxon>eudicotyledons</taxon>
        <taxon>Gunneridae</taxon>
        <taxon>Pentapetalae</taxon>
        <taxon>rosids</taxon>
        <taxon>malvids</taxon>
        <taxon>Sapindales</taxon>
        <taxon>Anacardiaceae</taxon>
        <taxon>Pistacia</taxon>
    </lineage>
</organism>
<name>A0ACC1CA81_9ROSI</name>
<sequence>MGGSQCLVALQTSTGIRAYTAPIGVSESMPQLQEANLSFGVSNLSANLESGVMIIFAKLQLTSELLSTNQLWQVGPMNGDSPSAHVTSGDNMRSVATINFRTGETATGAGSINSRMRKRNIHGVLNAVSWGTLMPIGAMMARYLKVFKTANPAWFYLHIACQASAYIVGVAGWATGLKLGNDNPGIQYDTHRNIGITLFALGTLQMFALLLRPKPDHKYRLYWNIYHHCVGYTVIILSIYNIFEGLDILDPAKKWKKIYIGILIFLGAVAVILEAITWVIVIRRKQKNSDKNHHSMNGTNGVNGHGPQHGA</sequence>